<sequence length="222" mass="22945">MTYDPSLRLHAPVRAEHNAKAGQRAKVVARLGVGGLGQDAEFDAFAAQTAAAFAAELGPVAQGLYAMANLVTDRQVFIGLHSPHGQRPAPRTMRLDQGWCPDVVDRGLALVLPDVLAWRGFSGNPAVESEIGIRAYAGAPVAEQSTGTVFGTVCVIGPRELPDATATVSHALIKARAAQLAALIEERTGHAITGAPAPPPGWPASRAPGAAEKGQELDPASG</sequence>
<feature type="region of interest" description="Disordered" evidence="1">
    <location>
        <begin position="191"/>
        <end position="222"/>
    </location>
</feature>
<evidence type="ECO:0000313" key="3">
    <source>
        <dbReference type="EMBL" id="TYC08653.1"/>
    </source>
</evidence>
<evidence type="ECO:0000256" key="1">
    <source>
        <dbReference type="SAM" id="MobiDB-lite"/>
    </source>
</evidence>
<dbReference type="Proteomes" id="UP000322634">
    <property type="component" value="Unassembled WGS sequence"/>
</dbReference>
<accession>A0A5D0TSF9</accession>
<organism evidence="3 4">
    <name type="scientific">Actinomadura syzygii</name>
    <dbReference type="NCBI Taxonomy" id="1427538"/>
    <lineage>
        <taxon>Bacteria</taxon>
        <taxon>Bacillati</taxon>
        <taxon>Actinomycetota</taxon>
        <taxon>Actinomycetes</taxon>
        <taxon>Streptosporangiales</taxon>
        <taxon>Thermomonosporaceae</taxon>
        <taxon>Actinomadura</taxon>
    </lineage>
</organism>
<dbReference type="AlphaFoldDB" id="A0A5D0TSF9"/>
<dbReference type="PANTHER" id="PTHR43102">
    <property type="entry name" value="SLR1143 PROTEIN"/>
    <property type="match status" value="1"/>
</dbReference>
<protein>
    <submittedName>
        <fullName evidence="3">GAF domain-containing protein</fullName>
    </submittedName>
</protein>
<evidence type="ECO:0000259" key="2">
    <source>
        <dbReference type="Pfam" id="PF01590"/>
    </source>
</evidence>
<dbReference type="RefSeq" id="WP_148355003.1">
    <property type="nucleotide sequence ID" value="NZ_JBHSBF010000002.1"/>
</dbReference>
<comment type="caution">
    <text evidence="3">The sequence shown here is derived from an EMBL/GenBank/DDBJ whole genome shotgun (WGS) entry which is preliminary data.</text>
</comment>
<evidence type="ECO:0000313" key="4">
    <source>
        <dbReference type="Proteomes" id="UP000322634"/>
    </source>
</evidence>
<dbReference type="OrthoDB" id="9150152at2"/>
<name>A0A5D0TSF9_9ACTN</name>
<dbReference type="InterPro" id="IPR003018">
    <property type="entry name" value="GAF"/>
</dbReference>
<feature type="domain" description="GAF" evidence="2">
    <location>
        <begin position="55"/>
        <end position="161"/>
    </location>
</feature>
<dbReference type="InterPro" id="IPR029016">
    <property type="entry name" value="GAF-like_dom_sf"/>
</dbReference>
<gene>
    <name evidence="3" type="ORF">FXF65_37845</name>
</gene>
<dbReference type="Gene3D" id="3.30.450.40">
    <property type="match status" value="1"/>
</dbReference>
<dbReference type="SUPFAM" id="SSF55781">
    <property type="entry name" value="GAF domain-like"/>
    <property type="match status" value="1"/>
</dbReference>
<dbReference type="EMBL" id="VSFF01000016">
    <property type="protein sequence ID" value="TYC08653.1"/>
    <property type="molecule type" value="Genomic_DNA"/>
</dbReference>
<reference evidence="3 4" key="1">
    <citation type="submission" date="2019-08" db="EMBL/GenBank/DDBJ databases">
        <title>Actinomadura sp. nov. CYP1-5 isolated from mountain soil.</title>
        <authorList>
            <person name="Songsumanus A."/>
            <person name="Kuncharoen N."/>
            <person name="Kudo T."/>
            <person name="Yuki M."/>
            <person name="Igarashi Y."/>
            <person name="Tanasupawat S."/>
        </authorList>
    </citation>
    <scope>NUCLEOTIDE SEQUENCE [LARGE SCALE GENOMIC DNA]</scope>
    <source>
        <strain evidence="3 4">GKU157</strain>
    </source>
</reference>
<keyword evidence="4" id="KW-1185">Reference proteome</keyword>
<dbReference type="PANTHER" id="PTHR43102:SF2">
    <property type="entry name" value="GAF DOMAIN-CONTAINING PROTEIN"/>
    <property type="match status" value="1"/>
</dbReference>
<dbReference type="Pfam" id="PF01590">
    <property type="entry name" value="GAF"/>
    <property type="match status" value="1"/>
</dbReference>
<proteinExistence type="predicted"/>